<sequence length="192" mass="21873">MNLLALGTLERCCARAVAGMPLAMRLSSTYPHAKDVAPKDADEVRRFQAAFRREDIPHKAFATTFHRSGGAGGQNVNKVSTKVFMRFDLDEQAWLPAYVRQRLRELDAKRINSKGEYLITSEKTRSQRHNIEDCLDRLWESVCLAAELPKGPDEETVQRVVGLKKAEKARNKESKRRQSDRKASRRRGFGDD</sequence>
<evidence type="ECO:0000313" key="1">
    <source>
        <dbReference type="EMBL" id="KAJ2765978.1"/>
    </source>
</evidence>
<name>A0ACC1JRS4_9FUNG</name>
<organism evidence="1 2">
    <name type="scientific">Coemansia linderi</name>
    <dbReference type="NCBI Taxonomy" id="2663919"/>
    <lineage>
        <taxon>Eukaryota</taxon>
        <taxon>Fungi</taxon>
        <taxon>Fungi incertae sedis</taxon>
        <taxon>Zoopagomycota</taxon>
        <taxon>Kickxellomycotina</taxon>
        <taxon>Kickxellomycetes</taxon>
        <taxon>Kickxellales</taxon>
        <taxon>Kickxellaceae</taxon>
        <taxon>Coemansia</taxon>
    </lineage>
</organism>
<gene>
    <name evidence="1" type="ORF">GGI18_006097</name>
</gene>
<protein>
    <submittedName>
        <fullName evidence="1">Uncharacterized protein</fullName>
    </submittedName>
</protein>
<reference evidence="1" key="1">
    <citation type="submission" date="2022-07" db="EMBL/GenBank/DDBJ databases">
        <title>Phylogenomic reconstructions and comparative analyses of Kickxellomycotina fungi.</title>
        <authorList>
            <person name="Reynolds N.K."/>
            <person name="Stajich J.E."/>
            <person name="Barry K."/>
            <person name="Grigoriev I.V."/>
            <person name="Crous P."/>
            <person name="Smith M.E."/>
        </authorList>
    </citation>
    <scope>NUCLEOTIDE SEQUENCE</scope>
    <source>
        <strain evidence="1">BCRC 34191</strain>
    </source>
</reference>
<accession>A0ACC1JRS4</accession>
<proteinExistence type="predicted"/>
<dbReference type="Proteomes" id="UP001140066">
    <property type="component" value="Unassembled WGS sequence"/>
</dbReference>
<keyword evidence="2" id="KW-1185">Reference proteome</keyword>
<evidence type="ECO:0000313" key="2">
    <source>
        <dbReference type="Proteomes" id="UP001140066"/>
    </source>
</evidence>
<dbReference type="EMBL" id="JANBUK010003825">
    <property type="protein sequence ID" value="KAJ2765978.1"/>
    <property type="molecule type" value="Genomic_DNA"/>
</dbReference>
<comment type="caution">
    <text evidence="1">The sequence shown here is derived from an EMBL/GenBank/DDBJ whole genome shotgun (WGS) entry which is preliminary data.</text>
</comment>